<evidence type="ECO:0000256" key="1">
    <source>
        <dbReference type="SAM" id="SignalP"/>
    </source>
</evidence>
<gene>
    <name evidence="2" type="ORF">TMPK1_33050</name>
</gene>
<dbReference type="AlphaFoldDB" id="A0A8S8XAQ1"/>
<accession>A0A8S8XAQ1</accession>
<comment type="caution">
    <text evidence="2">The sequence shown here is derived from an EMBL/GenBank/DDBJ whole genome shotgun (WGS) entry which is preliminary data.</text>
</comment>
<dbReference type="Proteomes" id="UP000681075">
    <property type="component" value="Unassembled WGS sequence"/>
</dbReference>
<feature type="chain" id="PRO_5035715815" evidence="1">
    <location>
        <begin position="21"/>
        <end position="173"/>
    </location>
</feature>
<dbReference type="RefSeq" id="WP_420244401.1">
    <property type="nucleotide sequence ID" value="NZ_BOPV01000001.1"/>
</dbReference>
<evidence type="ECO:0000313" key="3">
    <source>
        <dbReference type="Proteomes" id="UP000681075"/>
    </source>
</evidence>
<proteinExistence type="predicted"/>
<keyword evidence="3" id="KW-1185">Reference proteome</keyword>
<reference evidence="2" key="1">
    <citation type="submission" date="2021-02" db="EMBL/GenBank/DDBJ databases">
        <title>Genome sequence of Rhodospirillales sp. strain TMPK1 isolated from soil.</title>
        <authorList>
            <person name="Nakai R."/>
            <person name="Kusada H."/>
            <person name="Tamaki H."/>
        </authorList>
    </citation>
    <scope>NUCLEOTIDE SEQUENCE</scope>
    <source>
        <strain evidence="2">TMPK1</strain>
    </source>
</reference>
<keyword evidence="1" id="KW-0732">Signal</keyword>
<dbReference type="EMBL" id="BOPV01000001">
    <property type="protein sequence ID" value="GIL41068.1"/>
    <property type="molecule type" value="Genomic_DNA"/>
</dbReference>
<evidence type="ECO:0000313" key="2">
    <source>
        <dbReference type="EMBL" id="GIL41068.1"/>
    </source>
</evidence>
<sequence>MRIRFAVTAGLLFAAGPSLAATATAEQRADLIAVRDQMVAAIQPCDQKIGDLTESLENLRVGKAGTTATLARGVADEADRVCGLSGSAFSTMRIPTSVDAAVQAKIRTAGQKWVTAMSARRRAVSVARDYLQKSDKATGQLYLKRLEAAQAQVAEGAELLKSAGKDAGVDLMK</sequence>
<name>A0A8S8XAQ1_9PROT</name>
<feature type="signal peptide" evidence="1">
    <location>
        <begin position="1"/>
        <end position="20"/>
    </location>
</feature>
<organism evidence="2 3">
    <name type="scientific">Roseiterribacter gracilis</name>
    <dbReference type="NCBI Taxonomy" id="2812848"/>
    <lineage>
        <taxon>Bacteria</taxon>
        <taxon>Pseudomonadati</taxon>
        <taxon>Pseudomonadota</taxon>
        <taxon>Alphaproteobacteria</taxon>
        <taxon>Rhodospirillales</taxon>
        <taxon>Roseiterribacteraceae</taxon>
        <taxon>Roseiterribacter</taxon>
    </lineage>
</organism>
<protein>
    <submittedName>
        <fullName evidence="2">Uncharacterized protein</fullName>
    </submittedName>
</protein>